<comment type="cofactor">
    <cofactor evidence="1">
        <name>Mg(2+)</name>
        <dbReference type="ChEBI" id="CHEBI:18420"/>
    </cofactor>
</comment>
<keyword evidence="2" id="KW-0436">Ligase</keyword>
<dbReference type="GO" id="GO:0006542">
    <property type="term" value="P:glutamine biosynthetic process"/>
    <property type="evidence" value="ECO:0007669"/>
    <property type="project" value="InterPro"/>
</dbReference>
<reference evidence="6" key="1">
    <citation type="submission" date="2020-12" db="EMBL/GenBank/DDBJ databases">
        <title>Bacterial taxonomy.</title>
        <authorList>
            <person name="Pan X."/>
        </authorList>
    </citation>
    <scope>NUCLEOTIDE SEQUENCE</scope>
    <source>
        <strain evidence="6">B2012</strain>
    </source>
</reference>
<comment type="similarity">
    <text evidence="3 4">Belongs to the glutamine synthetase family.</text>
</comment>
<dbReference type="SMART" id="SM01230">
    <property type="entry name" value="Gln-synt_C"/>
    <property type="match status" value="1"/>
</dbReference>
<dbReference type="Proteomes" id="UP000609531">
    <property type="component" value="Unassembled WGS sequence"/>
</dbReference>
<dbReference type="PANTHER" id="PTHR43785:SF12">
    <property type="entry name" value="TYPE-1 GLUTAMINE SYNTHETASE 2"/>
    <property type="match status" value="1"/>
</dbReference>
<dbReference type="PROSITE" id="PS51987">
    <property type="entry name" value="GS_CATALYTIC"/>
    <property type="match status" value="1"/>
</dbReference>
<evidence type="ECO:0000256" key="3">
    <source>
        <dbReference type="PROSITE-ProRule" id="PRU01331"/>
    </source>
</evidence>
<sequence length="454" mass="48663">MSFAIDPARLEAQAAELTREGVRHVELQVPDLDGGLRGKLVSIDKAMSAKGAAFCTILFGLTSVDDVYESVHSSSDNGFPDNLIVADPDTVVVFDAGSRRLGAALCDTLTPDGSLFPLSPRSLVRTVAADAADLGYEIRFGFEYEICVVRRDVALAAGDWSNLTPPDTVRNAYSLLRTEELRDLGLELMDRLADVGIALDAIHTELGHGMLEMALPHAPPLQAADMAARAKLVVKQTAQSLGYTASFMAKYRMSESGCGGHVHQSLWKDGAPAFLDGGALSPAGAAYVAGLAATMPDFAAIFFPTVNAYRRLDAGAWAPENASWGLDNRTAALRVITTSAKAARVEHRAPGADANPYLAVAAMLAGGVHGLRCELSPGAPATGNASKDARFRPLPRTLAEAVDLFEASPVARAAFGDAFVDHFALSRREEWRLWTEYLQNAVTRWELDRYFVTI</sequence>
<evidence type="ECO:0000256" key="2">
    <source>
        <dbReference type="ARBA" id="ARBA00022598"/>
    </source>
</evidence>
<accession>A0A934IV78</accession>
<gene>
    <name evidence="6" type="ORF">JCR33_23240</name>
</gene>
<dbReference type="Gene3D" id="3.30.590.10">
    <property type="entry name" value="Glutamine synthetase/guanido kinase, catalytic domain"/>
    <property type="match status" value="1"/>
</dbReference>
<dbReference type="GO" id="GO:0004356">
    <property type="term" value="F:glutamine synthetase activity"/>
    <property type="evidence" value="ECO:0007669"/>
    <property type="project" value="InterPro"/>
</dbReference>
<dbReference type="SUPFAM" id="SSF54368">
    <property type="entry name" value="Glutamine synthetase, N-terminal domain"/>
    <property type="match status" value="1"/>
</dbReference>
<dbReference type="SUPFAM" id="SSF55931">
    <property type="entry name" value="Glutamine synthetase/guanido kinase"/>
    <property type="match status" value="1"/>
</dbReference>
<evidence type="ECO:0000313" key="6">
    <source>
        <dbReference type="EMBL" id="MBJ3778635.1"/>
    </source>
</evidence>
<dbReference type="PANTHER" id="PTHR43785">
    <property type="entry name" value="GAMMA-GLUTAMYLPUTRESCINE SYNTHETASE"/>
    <property type="match status" value="1"/>
</dbReference>
<dbReference type="Gene3D" id="3.10.20.70">
    <property type="entry name" value="Glutamine synthetase, N-terminal domain"/>
    <property type="match status" value="1"/>
</dbReference>
<dbReference type="AlphaFoldDB" id="A0A934IV78"/>
<name>A0A934IV78_9HYPH</name>
<evidence type="ECO:0000256" key="4">
    <source>
        <dbReference type="RuleBase" id="RU000384"/>
    </source>
</evidence>
<evidence type="ECO:0000313" key="7">
    <source>
        <dbReference type="Proteomes" id="UP000609531"/>
    </source>
</evidence>
<dbReference type="InterPro" id="IPR036651">
    <property type="entry name" value="Gln_synt_N_sf"/>
</dbReference>
<keyword evidence="7" id="KW-1185">Reference proteome</keyword>
<dbReference type="EMBL" id="JAEKJA010000033">
    <property type="protein sequence ID" value="MBJ3778635.1"/>
    <property type="molecule type" value="Genomic_DNA"/>
</dbReference>
<organism evidence="6 7">
    <name type="scientific">Acuticoccus mangrovi</name>
    <dbReference type="NCBI Taxonomy" id="2796142"/>
    <lineage>
        <taxon>Bacteria</taxon>
        <taxon>Pseudomonadati</taxon>
        <taxon>Pseudomonadota</taxon>
        <taxon>Alphaproteobacteria</taxon>
        <taxon>Hyphomicrobiales</taxon>
        <taxon>Amorphaceae</taxon>
        <taxon>Acuticoccus</taxon>
    </lineage>
</organism>
<comment type="caution">
    <text evidence="6">The sequence shown here is derived from an EMBL/GenBank/DDBJ whole genome shotgun (WGS) entry which is preliminary data.</text>
</comment>
<protein>
    <submittedName>
        <fullName evidence="6">Glutamine synthetase</fullName>
    </submittedName>
</protein>
<dbReference type="RefSeq" id="WP_198884539.1">
    <property type="nucleotide sequence ID" value="NZ_JAEKJA010000033.1"/>
</dbReference>
<feature type="domain" description="GS catalytic" evidence="5">
    <location>
        <begin position="120"/>
        <end position="454"/>
    </location>
</feature>
<evidence type="ECO:0000256" key="1">
    <source>
        <dbReference type="ARBA" id="ARBA00001946"/>
    </source>
</evidence>
<dbReference type="InterPro" id="IPR008146">
    <property type="entry name" value="Gln_synth_cat_dom"/>
</dbReference>
<dbReference type="Pfam" id="PF00120">
    <property type="entry name" value="Gln-synt_C"/>
    <property type="match status" value="1"/>
</dbReference>
<evidence type="ECO:0000259" key="5">
    <source>
        <dbReference type="PROSITE" id="PS51987"/>
    </source>
</evidence>
<dbReference type="InterPro" id="IPR014746">
    <property type="entry name" value="Gln_synth/guanido_kin_cat_dom"/>
</dbReference>
<proteinExistence type="inferred from homology"/>